<dbReference type="Proteomes" id="UP000070412">
    <property type="component" value="Unassembled WGS sequence"/>
</dbReference>
<dbReference type="PANTHER" id="PTHR22727:SF15">
    <property type="entry name" value="MRH DOMAIN-CONTAINING PROTEIN"/>
    <property type="match status" value="1"/>
</dbReference>
<reference evidence="7" key="2">
    <citation type="submission" date="2020-01" db="EMBL/GenBank/DDBJ databases">
        <authorList>
            <person name="Korhonen P.K.K."/>
            <person name="Guangxu M.G."/>
            <person name="Wang T.W."/>
            <person name="Stroehlein A.J.S."/>
            <person name="Young N.D."/>
            <person name="Ang C.-S.A."/>
            <person name="Fernando D.W.F."/>
            <person name="Lu H.L."/>
            <person name="Taylor S.T."/>
            <person name="Ehtesham M.E.M."/>
            <person name="Najaraj S.H.N."/>
            <person name="Harsha G.H.G."/>
            <person name="Madugundu A.M."/>
            <person name="Renuse S.R."/>
            <person name="Holt D.H."/>
            <person name="Pandey A.P."/>
            <person name="Papenfuss A.P."/>
            <person name="Gasser R.B.G."/>
            <person name="Fischer K.F."/>
        </authorList>
    </citation>
    <scope>NUCLEOTIDE SEQUENCE</scope>
    <source>
        <strain evidence="7">SSS_KF_BRIS2020</strain>
    </source>
</reference>
<keyword evidence="9" id="KW-1185">Reference proteome</keyword>
<dbReference type="SMART" id="SM01411">
    <property type="entry name" value="Ephrin_rec_like"/>
    <property type="match status" value="3"/>
</dbReference>
<evidence type="ECO:0000256" key="2">
    <source>
        <dbReference type="ARBA" id="ARBA00023157"/>
    </source>
</evidence>
<dbReference type="AlphaFoldDB" id="A0A834R6E2"/>
<reference evidence="8" key="3">
    <citation type="submission" date="2022-06" db="UniProtKB">
        <authorList>
            <consortium name="EnsemblMetazoa"/>
        </authorList>
    </citation>
    <scope>IDENTIFICATION</scope>
</reference>
<dbReference type="PROSITE" id="PS51914">
    <property type="entry name" value="MRH"/>
    <property type="match status" value="1"/>
</dbReference>
<feature type="region of interest" description="Disordered" evidence="3">
    <location>
        <begin position="1225"/>
        <end position="1244"/>
    </location>
</feature>
<dbReference type="SUPFAM" id="SSF57184">
    <property type="entry name" value="Growth factor receptor domain"/>
    <property type="match status" value="1"/>
</dbReference>
<keyword evidence="1 5" id="KW-0732">Signal</keyword>
<feature type="signal peptide" evidence="5">
    <location>
        <begin position="1"/>
        <end position="24"/>
    </location>
</feature>
<accession>A0A834R6E2</accession>
<organism evidence="7">
    <name type="scientific">Sarcoptes scabiei</name>
    <name type="common">Itch mite</name>
    <name type="synonym">Acarus scabiei</name>
    <dbReference type="NCBI Taxonomy" id="52283"/>
    <lineage>
        <taxon>Eukaryota</taxon>
        <taxon>Metazoa</taxon>
        <taxon>Ecdysozoa</taxon>
        <taxon>Arthropoda</taxon>
        <taxon>Chelicerata</taxon>
        <taxon>Arachnida</taxon>
        <taxon>Acari</taxon>
        <taxon>Acariformes</taxon>
        <taxon>Sarcoptiformes</taxon>
        <taxon>Astigmata</taxon>
        <taxon>Psoroptidia</taxon>
        <taxon>Sarcoptoidea</taxon>
        <taxon>Sarcoptidae</taxon>
        <taxon>Sarcoptinae</taxon>
        <taxon>Sarcoptes</taxon>
    </lineage>
</organism>
<feature type="transmembrane region" description="Helical" evidence="4">
    <location>
        <begin position="1075"/>
        <end position="1097"/>
    </location>
</feature>
<feature type="domain" description="MRH" evidence="6">
    <location>
        <begin position="819"/>
        <end position="1015"/>
    </location>
</feature>
<evidence type="ECO:0000256" key="3">
    <source>
        <dbReference type="SAM" id="MobiDB-lite"/>
    </source>
</evidence>
<dbReference type="Pfam" id="PF07699">
    <property type="entry name" value="Ephrin_rec_like"/>
    <property type="match status" value="1"/>
</dbReference>
<sequence>MIFRFNLLSHCCTIWLILLHQVISYKNRSAQSSSPLYCNIQKVKFEFTECDSFGGKWRVIVPDSLGQCVGQLSYTPTRVHSCFTSCEGGQFFNKDLLLCENCQPGHFSLSGGIVFDNFNDSLHQGLPDGFQVSTEQRRADFGQQCPVWFIDENSGNLVTKLEMKRDNSESGCVSIVTYTARIVKKGRLRFVYSYRTPSNMPLSLLFTFSYRFYDGFGVIEDDLNVNLKFPITTVERKFETIDVQLKSPGLYIFTWKSIVIKNFRNFYSFTDESIDRYGSNLFTFINPSNDFEGERNSGLFQNKLANYGVIRISKIIIEGLASASECTPCEPGTYAPEAGMKECLQCPKNTAFNESGAIQCKKCDPINQFAPAGSIRCLDRPVCGQNDYYVVPKEDCNPRTLKQEVEFKWIEPRICVDKEGIFKQQDRLINCTISNRTSECDLGMEIHRVSKQNLCRLCSNDYYRDEGMTKCLPCPPLTNPFNALWIRRWNQSLPGWSYPLPFKLAKIVQEDLFLDSPSYLNSYFSRQCFRFDDDDSDQHNRYRFNDDDNYDERSECQQEDTWIPFHNHIRTSPSAPLNSFLVLSLTVPLFRVKNGAEISFEFEFQCEIDDECYFLFVETRPDESDLIEQDPIEKDFQKIKQIPKNSKNGNNRKKYLSFSQQTINQIIKEWTKPLNEAGDDLRKPIHFRHRIERNVSLTFSWIFKRTKNYQSFARIDSLLLIGSQIPSAIRCQSCTMSNQSSSGCVFCPHNQYIEIIDTNPELNESSPNQTKLIKNFRCKTCPKNYYLNTTSNSVPLSLESCVRCGENMISDTEMNLCYSDCLVSFGNDRYDLRQIRQPIIYEGINLFTTGGTQYKNLYKISLCGHPKRNDLSTCLNNITVFADDSTGVRSFVCRSTIIQDSLRTFAAQSANLGDELIQISRSPTFENISVHRDFVESAEANKNDQDFHLFFKTKTPTSACKYGRRSTITIRCVPGLTNGGNTSHTVIKTPKSCPDGTCNGCDFHLLIETETAAACRLCVPYSNDYESVVGECIDGSQKVHYLNPKGCVEPSSFLNGSKSIKIIERSCTLLLPRQIQIGIILAIILGLSLLLLVFYFWNKNRSLEYKYIKLIENTCEGKNADDLTMDNCCVVEGDDEDDEDIDRLSFADKANNNIDHKEYPQDNLNHLYSTRKSNNRYDRRAEGKAIRTESQEMKQLYTDKKKDRSKPIDDEGYETVHLISANSNNNNNIGLSNPQHRSCLNPKI</sequence>
<dbReference type="InterPro" id="IPR056609">
    <property type="entry name" value="Elapor1-like_3rd"/>
</dbReference>
<evidence type="ECO:0000313" key="9">
    <source>
        <dbReference type="Proteomes" id="UP000070412"/>
    </source>
</evidence>
<dbReference type="InterPro" id="IPR044865">
    <property type="entry name" value="MRH_dom"/>
</dbReference>
<evidence type="ECO:0000313" key="8">
    <source>
        <dbReference type="EnsemblMetazoa" id="KAF7490504.1"/>
    </source>
</evidence>
<dbReference type="Gene3D" id="2.10.50.10">
    <property type="entry name" value="Tumor Necrosis Factor Receptor, subunit A, domain 2"/>
    <property type="match status" value="1"/>
</dbReference>
<proteinExistence type="predicted"/>
<dbReference type="GO" id="GO:0016020">
    <property type="term" value="C:membrane"/>
    <property type="evidence" value="ECO:0007669"/>
    <property type="project" value="TreeGrafter"/>
</dbReference>
<dbReference type="InterPro" id="IPR011641">
    <property type="entry name" value="Tyr-kin_ephrin_A/B_rcpt-like"/>
</dbReference>
<feature type="chain" id="PRO_5038259214" description="MRH domain-containing protein" evidence="5">
    <location>
        <begin position="25"/>
        <end position="1244"/>
    </location>
</feature>
<evidence type="ECO:0000256" key="1">
    <source>
        <dbReference type="ARBA" id="ARBA00022729"/>
    </source>
</evidence>
<dbReference type="InterPro" id="IPR039181">
    <property type="entry name" value="Elapor1/2"/>
</dbReference>
<dbReference type="EMBL" id="WVUK01000062">
    <property type="protein sequence ID" value="KAF7490504.1"/>
    <property type="molecule type" value="Genomic_DNA"/>
</dbReference>
<name>A0A834R6E2_SARSC</name>
<dbReference type="EnsemblMetazoa" id="SSS_5101s_mrna">
    <property type="protein sequence ID" value="KAF7490504.1"/>
    <property type="gene ID" value="SSS_5101"/>
</dbReference>
<dbReference type="OrthoDB" id="439917at2759"/>
<dbReference type="Pfam" id="PF23032">
    <property type="entry name" value="GBD_ELAPOR1-like_3rd"/>
    <property type="match status" value="1"/>
</dbReference>
<evidence type="ECO:0000259" key="6">
    <source>
        <dbReference type="PROSITE" id="PS51914"/>
    </source>
</evidence>
<evidence type="ECO:0000256" key="4">
    <source>
        <dbReference type="SAM" id="Phobius"/>
    </source>
</evidence>
<dbReference type="InterPro" id="IPR056607">
    <property type="entry name" value="Elapor1/2_MRH"/>
</dbReference>
<reference evidence="9" key="1">
    <citation type="journal article" date="2020" name="PLoS Negl. Trop. Dis.">
        <title>High-quality nuclear genome for Sarcoptes scabiei-A critical resource for a neglected parasite.</title>
        <authorList>
            <person name="Korhonen P.K."/>
            <person name="Gasser R.B."/>
            <person name="Ma G."/>
            <person name="Wang T."/>
            <person name="Stroehlein A.J."/>
            <person name="Young N.D."/>
            <person name="Ang C.S."/>
            <person name="Fernando D.D."/>
            <person name="Lu H.C."/>
            <person name="Taylor S."/>
            <person name="Reynolds S.L."/>
            <person name="Mofiz E."/>
            <person name="Najaraj S.H."/>
            <person name="Gowda H."/>
            <person name="Madugundu A."/>
            <person name="Renuse S."/>
            <person name="Holt D."/>
            <person name="Pandey A."/>
            <person name="Papenfuss A.T."/>
            <person name="Fischer K."/>
        </authorList>
    </citation>
    <scope>NUCLEOTIDE SEQUENCE [LARGE SCALE GENOMIC DNA]</scope>
</reference>
<gene>
    <name evidence="7" type="ORF">SSS_5101</name>
</gene>
<dbReference type="Pfam" id="PF23087">
    <property type="entry name" value="MRH_ELAPOR1_9th"/>
    <property type="match status" value="1"/>
</dbReference>
<protein>
    <recommendedName>
        <fullName evidence="6">MRH domain-containing protein</fullName>
    </recommendedName>
</protein>
<keyword evidence="4" id="KW-0472">Membrane</keyword>
<dbReference type="PANTHER" id="PTHR22727">
    <property type="entry name" value="PROTEIN CBG13728"/>
    <property type="match status" value="1"/>
</dbReference>
<dbReference type="InterPro" id="IPR009030">
    <property type="entry name" value="Growth_fac_rcpt_cys_sf"/>
</dbReference>
<keyword evidence="4" id="KW-1133">Transmembrane helix</keyword>
<evidence type="ECO:0000256" key="5">
    <source>
        <dbReference type="SAM" id="SignalP"/>
    </source>
</evidence>
<evidence type="ECO:0000313" key="7">
    <source>
        <dbReference type="EMBL" id="KAF7490504.1"/>
    </source>
</evidence>
<keyword evidence="4" id="KW-0812">Transmembrane</keyword>
<keyword evidence="2" id="KW-1015">Disulfide bond</keyword>